<dbReference type="EMBL" id="JAHESC010000022">
    <property type="protein sequence ID" value="MBT1688009.1"/>
    <property type="molecule type" value="Genomic_DNA"/>
</dbReference>
<reference evidence="1 2" key="1">
    <citation type="submission" date="2021-05" db="EMBL/GenBank/DDBJ databases">
        <title>A Polyphasic approach of four new species of the genus Ohtaekwangia: Ohtaekwangia histidinii sp. nov., Ohtaekwangia cretensis sp. nov., Ohtaekwangia indiensis sp. nov., Ohtaekwangia reichenbachii sp. nov. from diverse environment.</title>
        <authorList>
            <person name="Octaviana S."/>
        </authorList>
    </citation>
    <scope>NUCLEOTIDE SEQUENCE [LARGE SCALE GENOMIC DNA]</scope>
    <source>
        <strain evidence="1 2">PWU37</strain>
    </source>
</reference>
<name>A0AAP2GE49_9BACT</name>
<accession>A0AAP2GE49</accession>
<gene>
    <name evidence="1" type="ORF">KK078_15675</name>
</gene>
<keyword evidence="2" id="KW-1185">Reference proteome</keyword>
<proteinExistence type="predicted"/>
<evidence type="ECO:0000313" key="1">
    <source>
        <dbReference type="EMBL" id="MBT1688009.1"/>
    </source>
</evidence>
<organism evidence="1 2">
    <name type="scientific">Dawidia soli</name>
    <dbReference type="NCBI Taxonomy" id="2782352"/>
    <lineage>
        <taxon>Bacteria</taxon>
        <taxon>Pseudomonadati</taxon>
        <taxon>Bacteroidota</taxon>
        <taxon>Cytophagia</taxon>
        <taxon>Cytophagales</taxon>
        <taxon>Chryseotaleaceae</taxon>
        <taxon>Dawidia</taxon>
    </lineage>
</organism>
<protein>
    <submittedName>
        <fullName evidence="1">Uncharacterized protein</fullName>
    </submittedName>
</protein>
<dbReference type="AlphaFoldDB" id="A0AAP2GE49"/>
<sequence length="91" mass="10991">MAIYLFKKTVYNCKQATLLSLKKEAGAASWWERFKLWYHLLRCDPCRNFIQQSHLITQAGQKMYQEWQQRPPHALSAERRELIRKELESLH</sequence>
<dbReference type="Proteomes" id="UP001319180">
    <property type="component" value="Unassembled WGS sequence"/>
</dbReference>
<evidence type="ECO:0000313" key="2">
    <source>
        <dbReference type="Proteomes" id="UP001319180"/>
    </source>
</evidence>
<dbReference type="RefSeq" id="WP_254091238.1">
    <property type="nucleotide sequence ID" value="NZ_JAHESC010000022.1"/>
</dbReference>
<comment type="caution">
    <text evidence="1">The sequence shown here is derived from an EMBL/GenBank/DDBJ whole genome shotgun (WGS) entry which is preliminary data.</text>
</comment>